<comment type="caution">
    <text evidence="1">The sequence shown here is derived from an EMBL/GenBank/DDBJ whole genome shotgun (WGS) entry which is preliminary data.</text>
</comment>
<evidence type="ECO:0000313" key="1">
    <source>
        <dbReference type="EMBL" id="KAK3723230.1"/>
    </source>
</evidence>
<organism evidence="1 2">
    <name type="scientific">Vermiconidia calcicola</name>
    <dbReference type="NCBI Taxonomy" id="1690605"/>
    <lineage>
        <taxon>Eukaryota</taxon>
        <taxon>Fungi</taxon>
        <taxon>Dikarya</taxon>
        <taxon>Ascomycota</taxon>
        <taxon>Pezizomycotina</taxon>
        <taxon>Dothideomycetes</taxon>
        <taxon>Dothideomycetidae</taxon>
        <taxon>Mycosphaerellales</taxon>
        <taxon>Extremaceae</taxon>
        <taxon>Vermiconidia</taxon>
    </lineage>
</organism>
<keyword evidence="2" id="KW-1185">Reference proteome</keyword>
<accession>A0ACC3NVY3</accession>
<evidence type="ECO:0000313" key="2">
    <source>
        <dbReference type="Proteomes" id="UP001281147"/>
    </source>
</evidence>
<dbReference type="Proteomes" id="UP001281147">
    <property type="component" value="Unassembled WGS sequence"/>
</dbReference>
<proteinExistence type="predicted"/>
<gene>
    <name evidence="1" type="ORF">LTR37_001953</name>
</gene>
<dbReference type="EMBL" id="JAUTXU010000010">
    <property type="protein sequence ID" value="KAK3723230.1"/>
    <property type="molecule type" value="Genomic_DNA"/>
</dbReference>
<sequence length="232" mass="27702">MALPRRLERYLSRKSWRTKNSTRPTSSQRKTVPSTQRMSKQGYNAFLKCLKRQKLKAKPRRRKRRTTLLKLPAEIRNQIYAYALQEPNKIMVPPSLEIGPPDWVHASKQIRQESMKMWYHVNRFSVRIVDLDARVFHRWGQRIRDLGLGEKVYIRMGPSYNWRNLVEWCYAVWEDRDIEPLNTSARIEILVVVEGALGIAYDYRGSSWEQCENALENFRRVLSFYEPRWLDG</sequence>
<protein>
    <submittedName>
        <fullName evidence="1">Uncharacterized protein</fullName>
    </submittedName>
</protein>
<name>A0ACC3NVY3_9PEZI</name>
<reference evidence="1" key="1">
    <citation type="submission" date="2023-07" db="EMBL/GenBank/DDBJ databases">
        <title>Black Yeasts Isolated from many extreme environments.</title>
        <authorList>
            <person name="Coleine C."/>
            <person name="Stajich J.E."/>
            <person name="Selbmann L."/>
        </authorList>
    </citation>
    <scope>NUCLEOTIDE SEQUENCE</scope>
    <source>
        <strain evidence="1">CCFEE 5714</strain>
    </source>
</reference>